<feature type="compositionally biased region" description="Basic and acidic residues" evidence="1">
    <location>
        <begin position="510"/>
        <end position="540"/>
    </location>
</feature>
<protein>
    <submittedName>
        <fullName evidence="2">Uncharacterized protein</fullName>
    </submittedName>
</protein>
<dbReference type="EMBL" id="JAXCGZ010004143">
    <property type="protein sequence ID" value="KAK7082191.1"/>
    <property type="molecule type" value="Genomic_DNA"/>
</dbReference>
<dbReference type="Proteomes" id="UP001381693">
    <property type="component" value="Unassembled WGS sequence"/>
</dbReference>
<gene>
    <name evidence="2" type="ORF">SK128_026599</name>
</gene>
<feature type="compositionally biased region" description="Basic and acidic residues" evidence="1">
    <location>
        <begin position="412"/>
        <end position="421"/>
    </location>
</feature>
<feature type="region of interest" description="Disordered" evidence="1">
    <location>
        <begin position="55"/>
        <end position="74"/>
    </location>
</feature>
<accession>A0AAN9A693</accession>
<keyword evidence="3" id="KW-1185">Reference proteome</keyword>
<feature type="compositionally biased region" description="Basic and acidic residues" evidence="1">
    <location>
        <begin position="446"/>
        <end position="490"/>
    </location>
</feature>
<feature type="non-terminal residue" evidence="2">
    <location>
        <position position="1"/>
    </location>
</feature>
<name>A0AAN9A693_HALRR</name>
<feature type="compositionally biased region" description="Acidic residues" evidence="1">
    <location>
        <begin position="402"/>
        <end position="411"/>
    </location>
</feature>
<sequence>NLVSFILLTSSTLSQEAWRNIPQHMKEGQMQQNFFSYPKSSNNAIRSVPQYILQDSRGSNGHYDHNQSGKEVSSQRTIYPNFPQQSPLQNSQASPQEVVIRQPPNGHPAYQGNMQIGYSPQDAVMQKQPNGHPSYQANGQPGTYQVNAQAGVQYPWNPQQTLLEGHPVVRSGTLERDAVLNRQGLNPHTNLQGNGPVYFDQNSHQEALKNMHQTMAQRSSEDAHEMGPQFSALTVQQQAALIQKQLQQKQQNQPERIVQLPLGTESQISGHNTLGMPARPVFGKIFDPAVNGFVTFSGYIFYSNTSVQLQKSSETSHNQPEQSPISAWPSQHGFEFSPEYYSGNLNFKNMDVNCLQFCVTESKNIECCSKIEEKTKAEGANEEKNVKGGVNQMDIHAHEGLDEGSGEDDTSDVSKSEEETPKLTTRFQQPKSKMKDDDVATENNENDDKSMEPKEKTNRKSRHDDENTGNKKSKNEHSGDEKDEKTKEANSQEDEEEDEVETMKSSNRKNNGDKQDDKTNQKKQKTKSEEIEGSDERQETVEEEEYDSDEE</sequence>
<feature type="compositionally biased region" description="Acidic residues" evidence="1">
    <location>
        <begin position="541"/>
        <end position="551"/>
    </location>
</feature>
<comment type="caution">
    <text evidence="2">The sequence shown here is derived from an EMBL/GenBank/DDBJ whole genome shotgun (WGS) entry which is preliminary data.</text>
</comment>
<evidence type="ECO:0000256" key="1">
    <source>
        <dbReference type="SAM" id="MobiDB-lite"/>
    </source>
</evidence>
<reference evidence="2 3" key="1">
    <citation type="submission" date="2023-11" db="EMBL/GenBank/DDBJ databases">
        <title>Halocaridina rubra genome assembly.</title>
        <authorList>
            <person name="Smith C."/>
        </authorList>
    </citation>
    <scope>NUCLEOTIDE SEQUENCE [LARGE SCALE GENOMIC DNA]</scope>
    <source>
        <strain evidence="2">EP-1</strain>
        <tissue evidence="2">Whole</tissue>
    </source>
</reference>
<feature type="compositionally biased region" description="Polar residues" evidence="1">
    <location>
        <begin position="422"/>
        <end position="431"/>
    </location>
</feature>
<dbReference type="AlphaFoldDB" id="A0AAN9A693"/>
<proteinExistence type="predicted"/>
<evidence type="ECO:0000313" key="2">
    <source>
        <dbReference type="EMBL" id="KAK7082191.1"/>
    </source>
</evidence>
<feature type="compositionally biased region" description="Acidic residues" evidence="1">
    <location>
        <begin position="491"/>
        <end position="500"/>
    </location>
</feature>
<evidence type="ECO:0000313" key="3">
    <source>
        <dbReference type="Proteomes" id="UP001381693"/>
    </source>
</evidence>
<feature type="region of interest" description="Disordered" evidence="1">
    <location>
        <begin position="398"/>
        <end position="551"/>
    </location>
</feature>
<organism evidence="2 3">
    <name type="scientific">Halocaridina rubra</name>
    <name type="common">Hawaiian red shrimp</name>
    <dbReference type="NCBI Taxonomy" id="373956"/>
    <lineage>
        <taxon>Eukaryota</taxon>
        <taxon>Metazoa</taxon>
        <taxon>Ecdysozoa</taxon>
        <taxon>Arthropoda</taxon>
        <taxon>Crustacea</taxon>
        <taxon>Multicrustacea</taxon>
        <taxon>Malacostraca</taxon>
        <taxon>Eumalacostraca</taxon>
        <taxon>Eucarida</taxon>
        <taxon>Decapoda</taxon>
        <taxon>Pleocyemata</taxon>
        <taxon>Caridea</taxon>
        <taxon>Atyoidea</taxon>
        <taxon>Atyidae</taxon>
        <taxon>Halocaridina</taxon>
    </lineage>
</organism>